<dbReference type="OrthoDB" id="6357136at2759"/>
<organism evidence="2">
    <name type="scientific">Leptosphaeria maculans (strain JN3 / isolate v23.1.3 / race Av1-4-5-6-7-8)</name>
    <name type="common">Blackleg fungus</name>
    <name type="synonym">Phoma lingam</name>
    <dbReference type="NCBI Taxonomy" id="985895"/>
    <lineage>
        <taxon>Eukaryota</taxon>
        <taxon>Fungi</taxon>
        <taxon>Dikarya</taxon>
        <taxon>Ascomycota</taxon>
        <taxon>Pezizomycotina</taxon>
        <taxon>Dothideomycetes</taxon>
        <taxon>Pleosporomycetidae</taxon>
        <taxon>Pleosporales</taxon>
        <taxon>Pleosporineae</taxon>
        <taxon>Leptosphaeriaceae</taxon>
        <taxon>Plenodomus</taxon>
        <taxon>Plenodomus lingam/Leptosphaeria maculans species complex</taxon>
    </lineage>
</organism>
<dbReference type="OMA" id="HANMLLV"/>
<dbReference type="Proteomes" id="UP000002668">
    <property type="component" value="Genome"/>
</dbReference>
<reference evidence="2" key="1">
    <citation type="journal article" date="2011" name="Nat. Commun.">
        <title>Effector diversification within compartments of the Leptosphaeria maculans genome affected by Repeat-Induced Point mutations.</title>
        <authorList>
            <person name="Rouxel T."/>
            <person name="Grandaubert J."/>
            <person name="Hane J.K."/>
            <person name="Hoede C."/>
            <person name="van de Wouw A.P."/>
            <person name="Couloux A."/>
            <person name="Dominguez V."/>
            <person name="Anthouard V."/>
            <person name="Bally P."/>
            <person name="Bourras S."/>
            <person name="Cozijnsen A.J."/>
            <person name="Ciuffetti L.M."/>
            <person name="Degrave A."/>
            <person name="Dilmaghani A."/>
            <person name="Duret L."/>
            <person name="Fudal I."/>
            <person name="Goodwin S.B."/>
            <person name="Gout L."/>
            <person name="Glaser N."/>
            <person name="Linglin J."/>
            <person name="Kema G.H.J."/>
            <person name="Lapalu N."/>
            <person name="Lawrence C.B."/>
            <person name="May K."/>
            <person name="Meyer M."/>
            <person name="Ollivier B."/>
            <person name="Poulain J."/>
            <person name="Schoch C.L."/>
            <person name="Simon A."/>
            <person name="Spatafora J.W."/>
            <person name="Stachowiak A."/>
            <person name="Turgeon B.G."/>
            <person name="Tyler B.M."/>
            <person name="Vincent D."/>
            <person name="Weissenbach J."/>
            <person name="Amselem J."/>
            <person name="Quesneville H."/>
            <person name="Oliver R.P."/>
            <person name="Wincker P."/>
            <person name="Balesdent M.-H."/>
            <person name="Howlett B.J."/>
        </authorList>
    </citation>
    <scope>NUCLEOTIDE SEQUENCE [LARGE SCALE GENOMIC DNA]</scope>
    <source>
        <strain evidence="2">JN3 / isolate v23.1.3 / race Av1-4-5-6-7-8</strain>
    </source>
</reference>
<keyword evidence="2" id="KW-1185">Reference proteome</keyword>
<dbReference type="AlphaFoldDB" id="E4ZIL0"/>
<proteinExistence type="predicted"/>
<name>E4ZIL0_LEPMJ</name>
<dbReference type="GeneID" id="13284754"/>
<dbReference type="HOGENOM" id="CLU_042117_0_0_1"/>
<dbReference type="InParanoid" id="E4ZIL0"/>
<dbReference type="STRING" id="985895.E4ZIL0"/>
<dbReference type="InterPro" id="IPR032063">
    <property type="entry name" value="MavL-like"/>
</dbReference>
<accession>E4ZIL0</accession>
<dbReference type="EMBL" id="FP929065">
    <property type="protein sequence ID" value="CBX91031.1"/>
    <property type="molecule type" value="Genomic_DNA"/>
</dbReference>
<gene>
    <name evidence="1" type="ORF">LEMA_P060650.1</name>
</gene>
<evidence type="ECO:0000313" key="2">
    <source>
        <dbReference type="Proteomes" id="UP000002668"/>
    </source>
</evidence>
<sequence length="399" mass="44242">MPLNHSRLAIPPPTTTNLISNFSPQTITSDALSTHIIIHPRFPTLATAFLTHKRLHGSSFEKTLYTPSFTWRHLVARLLEKRPLTFMNALDFTILRDGRSIDNASKEWDRNGTAAQDENEYLTLQEYLSYDEIMLGSLLGVSGYSHFINSGSRFNSSVHGAPGTFQPRGVIIGVVGARFERQGRMDSVYVLPRGKETIQHPELVALFEAWFMARTQKGVSFDDQMYMARMRITVDMLLWEANARARETGSTAYLYVVGLGLGVWQYDNAQPELYVDTFTAALAALSPGKLQHLTTLEFAYINVSSAVQDRVSAAAAAHNIRVLFSKRDPAAKLDTEELLVLSYAWDGNSMPGNEYWAGSLSGSGDPAAACMSTIGELHNPLVNEGFLDRIRVCGGEKEV</sequence>
<evidence type="ECO:0000313" key="1">
    <source>
        <dbReference type="EMBL" id="CBX91031.1"/>
    </source>
</evidence>
<protein>
    <submittedName>
        <fullName evidence="1">Uncharacterized protein</fullName>
    </submittedName>
</protein>
<dbReference type="VEuPathDB" id="FungiDB:LEMA_P060650.1"/>
<dbReference type="eggNOG" id="ENOG502QV0E">
    <property type="taxonomic scope" value="Eukaryota"/>
</dbReference>
<dbReference type="Pfam" id="PF16062">
    <property type="entry name" value="MavL-like"/>
    <property type="match status" value="2"/>
</dbReference>